<dbReference type="PROSITE" id="PS51184">
    <property type="entry name" value="JMJC"/>
    <property type="match status" value="1"/>
</dbReference>
<evidence type="ECO:0000313" key="13">
    <source>
        <dbReference type="EMBL" id="VDK49509.1"/>
    </source>
</evidence>
<dbReference type="InterPro" id="IPR019787">
    <property type="entry name" value="Znf_PHD-finger"/>
</dbReference>
<evidence type="ECO:0000259" key="12">
    <source>
        <dbReference type="PROSITE" id="PS51184"/>
    </source>
</evidence>
<dbReference type="InterPro" id="IPR041070">
    <property type="entry name" value="JHD"/>
</dbReference>
<keyword evidence="3" id="KW-0863">Zinc-finger</keyword>
<evidence type="ECO:0000256" key="2">
    <source>
        <dbReference type="ARBA" id="ARBA00022723"/>
    </source>
</evidence>
<dbReference type="OrthoDB" id="5876800at2759"/>
<protein>
    <submittedName>
        <fullName evidence="15">JmjC domain-containing protein</fullName>
    </submittedName>
</protein>
<proteinExistence type="predicted"/>
<evidence type="ECO:0000256" key="9">
    <source>
        <dbReference type="ARBA" id="ARBA00023015"/>
    </source>
</evidence>
<dbReference type="Proteomes" id="UP000267096">
    <property type="component" value="Unassembled WGS sequence"/>
</dbReference>
<dbReference type="Gene3D" id="1.20.58.1360">
    <property type="match status" value="1"/>
</dbReference>
<keyword evidence="4" id="KW-0862">Zinc</keyword>
<evidence type="ECO:0000256" key="8">
    <source>
        <dbReference type="ARBA" id="ARBA00023004"/>
    </source>
</evidence>
<accession>A0A0M3JZJ8</accession>
<keyword evidence="11" id="KW-0539">Nucleus</keyword>
<evidence type="ECO:0000313" key="14">
    <source>
        <dbReference type="Proteomes" id="UP000267096"/>
    </source>
</evidence>
<name>A0A0M3JZJ8_ANISI</name>
<feature type="domain" description="JmjC" evidence="12">
    <location>
        <begin position="145"/>
        <end position="323"/>
    </location>
</feature>
<dbReference type="EMBL" id="UYRR01031371">
    <property type="protein sequence ID" value="VDK49509.1"/>
    <property type="molecule type" value="Genomic_DNA"/>
</dbReference>
<reference evidence="13 14" key="2">
    <citation type="submission" date="2018-11" db="EMBL/GenBank/DDBJ databases">
        <authorList>
            <consortium name="Pathogen Informatics"/>
        </authorList>
    </citation>
    <scope>NUCLEOTIDE SEQUENCE [LARGE SCALE GENOMIC DNA]</scope>
</reference>
<gene>
    <name evidence="13" type="ORF">ASIM_LOCUS13363</name>
</gene>
<dbReference type="Pfam" id="PF00628">
    <property type="entry name" value="PHD"/>
    <property type="match status" value="1"/>
</dbReference>
<keyword evidence="7" id="KW-0560">Oxidoreductase</keyword>
<dbReference type="InterPro" id="IPR050690">
    <property type="entry name" value="JHDM1_Histone_Demethylase"/>
</dbReference>
<dbReference type="InterPro" id="IPR011011">
    <property type="entry name" value="Znf_FYVE_PHD"/>
</dbReference>
<dbReference type="SUPFAM" id="SSF57903">
    <property type="entry name" value="FYVE/PHD zinc finger"/>
    <property type="match status" value="1"/>
</dbReference>
<dbReference type="Gene3D" id="2.60.120.650">
    <property type="entry name" value="Cupin"/>
    <property type="match status" value="1"/>
</dbReference>
<dbReference type="InterPro" id="IPR013083">
    <property type="entry name" value="Znf_RING/FYVE/PHD"/>
</dbReference>
<evidence type="ECO:0000256" key="7">
    <source>
        <dbReference type="ARBA" id="ARBA00023002"/>
    </source>
</evidence>
<dbReference type="InterPro" id="IPR001965">
    <property type="entry name" value="Znf_PHD"/>
</dbReference>
<keyword evidence="6" id="KW-0223">Dioxygenase</keyword>
<evidence type="ECO:0000256" key="10">
    <source>
        <dbReference type="ARBA" id="ARBA00023163"/>
    </source>
</evidence>
<dbReference type="Pfam" id="PF17811">
    <property type="entry name" value="JHD"/>
    <property type="match status" value="1"/>
</dbReference>
<dbReference type="GO" id="GO:0008270">
    <property type="term" value="F:zinc ion binding"/>
    <property type="evidence" value="ECO:0007669"/>
    <property type="project" value="UniProtKB-KW"/>
</dbReference>
<dbReference type="GO" id="GO:0005634">
    <property type="term" value="C:nucleus"/>
    <property type="evidence" value="ECO:0007669"/>
    <property type="project" value="UniProtKB-SubCell"/>
</dbReference>
<dbReference type="Gene3D" id="3.30.40.10">
    <property type="entry name" value="Zinc/RING finger domain, C3HC4 (zinc finger)"/>
    <property type="match status" value="1"/>
</dbReference>
<reference evidence="15" key="1">
    <citation type="submission" date="2017-02" db="UniProtKB">
        <authorList>
            <consortium name="WormBaseParasite"/>
        </authorList>
    </citation>
    <scope>IDENTIFICATION</scope>
</reference>
<evidence type="ECO:0000256" key="6">
    <source>
        <dbReference type="ARBA" id="ARBA00022964"/>
    </source>
</evidence>
<dbReference type="Pfam" id="PF02373">
    <property type="entry name" value="JmjC"/>
    <property type="match status" value="1"/>
</dbReference>
<evidence type="ECO:0000256" key="5">
    <source>
        <dbReference type="ARBA" id="ARBA00022853"/>
    </source>
</evidence>
<evidence type="ECO:0000256" key="1">
    <source>
        <dbReference type="ARBA" id="ARBA00004123"/>
    </source>
</evidence>
<dbReference type="InterPro" id="IPR003347">
    <property type="entry name" value="JmjC_dom"/>
</dbReference>
<keyword evidence="14" id="KW-1185">Reference proteome</keyword>
<dbReference type="AlphaFoldDB" id="A0A0M3JZJ8"/>
<dbReference type="SUPFAM" id="SSF51197">
    <property type="entry name" value="Clavaminate synthase-like"/>
    <property type="match status" value="1"/>
</dbReference>
<dbReference type="WBParaSite" id="ASIM_0001393501-mRNA-1">
    <property type="protein sequence ID" value="ASIM_0001393501-mRNA-1"/>
    <property type="gene ID" value="ASIM_0001393501"/>
</dbReference>
<sequence length="387" mass="44528">MSINLKDVSGSKISKNNGDCAACGRSTLKSSLIKSSDRSQSCEKLRREQDTFWIQCDHCDCWYHGRCVNVEEYESALIEKYHCERCAITQGPTISYYDSFIDGFEFLVKKALLDHRYAFDDISQQNEPTQIGTKRFIDEFKKTSEQIPIALSEFVQPPKLVADLSWVHKFWPQNKKDSTPVSAMITSRTVFNEHLRAKPEVELFCLVGMKDSYTDFHIDFGGSSVWYHVFKGRKVFYVVAPLERNLQAFSNYQNMANRTEVFFGDLIAPGQLFKVIINEGETLMIPSGWIHAVWTPCDSLVFGGNFLHSLNIEMQLRIYEMETSLETEDRFMFPSFELVNWYAAVSILSKFKEANLHGTIIDGWLLTGTKALLVSLKRWISRDEVKN</sequence>
<dbReference type="InterPro" id="IPR019786">
    <property type="entry name" value="Zinc_finger_PHD-type_CS"/>
</dbReference>
<dbReference type="SMART" id="SM00249">
    <property type="entry name" value="PHD"/>
    <property type="match status" value="1"/>
</dbReference>
<evidence type="ECO:0000256" key="4">
    <source>
        <dbReference type="ARBA" id="ARBA00022833"/>
    </source>
</evidence>
<evidence type="ECO:0000256" key="11">
    <source>
        <dbReference type="ARBA" id="ARBA00023242"/>
    </source>
</evidence>
<dbReference type="SMART" id="SM00558">
    <property type="entry name" value="JmjC"/>
    <property type="match status" value="1"/>
</dbReference>
<keyword evidence="5" id="KW-0156">Chromatin regulator</keyword>
<evidence type="ECO:0000313" key="15">
    <source>
        <dbReference type="WBParaSite" id="ASIM_0001393501-mRNA-1"/>
    </source>
</evidence>
<keyword evidence="2" id="KW-0479">Metal-binding</keyword>
<keyword evidence="10" id="KW-0804">Transcription</keyword>
<dbReference type="GO" id="GO:0006325">
    <property type="term" value="P:chromatin organization"/>
    <property type="evidence" value="ECO:0007669"/>
    <property type="project" value="UniProtKB-KW"/>
</dbReference>
<dbReference type="PROSITE" id="PS01359">
    <property type="entry name" value="ZF_PHD_1"/>
    <property type="match status" value="1"/>
</dbReference>
<keyword evidence="9" id="KW-0805">Transcription regulation</keyword>
<keyword evidence="8" id="KW-0408">Iron</keyword>
<evidence type="ECO:0000256" key="3">
    <source>
        <dbReference type="ARBA" id="ARBA00022771"/>
    </source>
</evidence>
<organism evidence="15">
    <name type="scientific">Anisakis simplex</name>
    <name type="common">Herring worm</name>
    <dbReference type="NCBI Taxonomy" id="6269"/>
    <lineage>
        <taxon>Eukaryota</taxon>
        <taxon>Metazoa</taxon>
        <taxon>Ecdysozoa</taxon>
        <taxon>Nematoda</taxon>
        <taxon>Chromadorea</taxon>
        <taxon>Rhabditida</taxon>
        <taxon>Spirurina</taxon>
        <taxon>Ascaridomorpha</taxon>
        <taxon>Ascaridoidea</taxon>
        <taxon>Anisakidae</taxon>
        <taxon>Anisakis</taxon>
        <taxon>Anisakis simplex complex</taxon>
    </lineage>
</organism>
<dbReference type="GO" id="GO:0051213">
    <property type="term" value="F:dioxygenase activity"/>
    <property type="evidence" value="ECO:0007669"/>
    <property type="project" value="UniProtKB-KW"/>
</dbReference>
<comment type="subcellular location">
    <subcellularLocation>
        <location evidence="1">Nucleus</location>
    </subcellularLocation>
</comment>
<dbReference type="PANTHER" id="PTHR23123">
    <property type="entry name" value="PHD/F-BOX CONTAINING PROTEIN"/>
    <property type="match status" value="1"/>
</dbReference>